<dbReference type="GO" id="GO:0004519">
    <property type="term" value="F:endonuclease activity"/>
    <property type="evidence" value="ECO:0007669"/>
    <property type="project" value="UniProtKB-KW"/>
</dbReference>
<evidence type="ECO:0000256" key="6">
    <source>
        <dbReference type="ARBA" id="ARBA00022884"/>
    </source>
</evidence>
<evidence type="ECO:0000256" key="2">
    <source>
        <dbReference type="ARBA" id="ARBA00022649"/>
    </source>
</evidence>
<gene>
    <name evidence="8" type="ORF">VL20_384</name>
</gene>
<evidence type="ECO:0008006" key="10">
    <source>
        <dbReference type="Google" id="ProtNLM"/>
    </source>
</evidence>
<dbReference type="InterPro" id="IPR012933">
    <property type="entry name" value="HicA_mRNA_interferase"/>
</dbReference>
<dbReference type="Gene3D" id="3.30.920.30">
    <property type="entry name" value="Hypothetical protein"/>
    <property type="match status" value="1"/>
</dbReference>
<dbReference type="AlphaFoldDB" id="A0A0K1RV35"/>
<reference evidence="8 9" key="1">
    <citation type="journal article" date="2016" name="Stand. Genomic Sci.">
        <title>Complete genome sequence and genomic characterization of Microcystis panniformis FACHB 1757 by third-generation sequencing.</title>
        <authorList>
            <person name="Zhang J.Y."/>
            <person name="Guan R."/>
            <person name="Zhang H.J."/>
            <person name="Li H."/>
            <person name="Xiao P."/>
            <person name="Yu G.L."/>
            <person name="Du L."/>
            <person name="Cao D.M."/>
            <person name="Zhu B.C."/>
            <person name="Li R.H."/>
            <person name="Lu Z.H."/>
        </authorList>
    </citation>
    <scope>NUCLEOTIDE SEQUENCE [LARGE SCALE GENOMIC DNA]</scope>
    <source>
        <strain evidence="8 9">FACHB-1757</strain>
    </source>
</reference>
<evidence type="ECO:0000256" key="5">
    <source>
        <dbReference type="ARBA" id="ARBA00022801"/>
    </source>
</evidence>
<dbReference type="Pfam" id="PF07927">
    <property type="entry name" value="HicA_toxin"/>
    <property type="match status" value="1"/>
</dbReference>
<dbReference type="RefSeq" id="WP_012267861.1">
    <property type="nucleotide sequence ID" value="NZ_CP011339.1"/>
</dbReference>
<evidence type="ECO:0000256" key="7">
    <source>
        <dbReference type="ARBA" id="ARBA00023016"/>
    </source>
</evidence>
<evidence type="ECO:0000313" key="8">
    <source>
        <dbReference type="EMBL" id="AKV65613.1"/>
    </source>
</evidence>
<dbReference type="PATRIC" id="fig|1638788.3.peg.387"/>
<comment type="similarity">
    <text evidence="1">Belongs to the HicA mRNA interferase family.</text>
</comment>
<evidence type="ECO:0000313" key="9">
    <source>
        <dbReference type="Proteomes" id="UP000068167"/>
    </source>
</evidence>
<dbReference type="EMBL" id="CP011339">
    <property type="protein sequence ID" value="AKV65613.1"/>
    <property type="molecule type" value="Genomic_DNA"/>
</dbReference>
<organism evidence="8 9">
    <name type="scientific">Microcystis panniformis FACHB-1757</name>
    <dbReference type="NCBI Taxonomy" id="1638788"/>
    <lineage>
        <taxon>Bacteria</taxon>
        <taxon>Bacillati</taxon>
        <taxon>Cyanobacteriota</taxon>
        <taxon>Cyanophyceae</taxon>
        <taxon>Oscillatoriophycideae</taxon>
        <taxon>Chroococcales</taxon>
        <taxon>Microcystaceae</taxon>
        <taxon>Microcystis</taxon>
    </lineage>
</organism>
<keyword evidence="3" id="KW-0540">Nuclease</keyword>
<evidence type="ECO:0000256" key="3">
    <source>
        <dbReference type="ARBA" id="ARBA00022722"/>
    </source>
</evidence>
<name>A0A0K1RV35_9CHRO</name>
<keyword evidence="9" id="KW-1185">Reference proteome</keyword>
<keyword evidence="2" id="KW-1277">Toxin-antitoxin system</keyword>
<evidence type="ECO:0000256" key="1">
    <source>
        <dbReference type="ARBA" id="ARBA00006620"/>
    </source>
</evidence>
<keyword evidence="7" id="KW-0346">Stress response</keyword>
<keyword evidence="6" id="KW-0694">RNA-binding</keyword>
<dbReference type="SUPFAM" id="SSF54786">
    <property type="entry name" value="YcfA/nrd intein domain"/>
    <property type="match status" value="1"/>
</dbReference>
<proteinExistence type="inferred from homology"/>
<dbReference type="GeneID" id="66707754"/>
<dbReference type="KEGG" id="mpk:VL20_384"/>
<sequence>MKRHDLIAQLEQAGCYLIRRGGKHDIYHNPDTGKTEPIPRHREINERLAKKIIKSLTGDR</sequence>
<accession>A0A0K1RV35</accession>
<dbReference type="Proteomes" id="UP000068167">
    <property type="component" value="Chromosome"/>
</dbReference>
<dbReference type="GO" id="GO:0003729">
    <property type="term" value="F:mRNA binding"/>
    <property type="evidence" value="ECO:0007669"/>
    <property type="project" value="InterPro"/>
</dbReference>
<keyword evidence="5" id="KW-0378">Hydrolase</keyword>
<keyword evidence="4" id="KW-0255">Endonuclease</keyword>
<dbReference type="GO" id="GO:0016787">
    <property type="term" value="F:hydrolase activity"/>
    <property type="evidence" value="ECO:0007669"/>
    <property type="project" value="UniProtKB-KW"/>
</dbReference>
<protein>
    <recommendedName>
        <fullName evidence="10">YcfA family protein</fullName>
    </recommendedName>
</protein>
<dbReference type="InterPro" id="IPR038570">
    <property type="entry name" value="HicA_sf"/>
</dbReference>
<evidence type="ECO:0000256" key="4">
    <source>
        <dbReference type="ARBA" id="ARBA00022759"/>
    </source>
</evidence>